<proteinExistence type="predicted"/>
<gene>
    <name evidence="1" type="ORF">EV191_1011153</name>
</gene>
<reference evidence="1 2" key="1">
    <citation type="submission" date="2019-03" db="EMBL/GenBank/DDBJ databases">
        <title>Genomic Encyclopedia of Type Strains, Phase IV (KMG-IV): sequencing the most valuable type-strain genomes for metagenomic binning, comparative biology and taxonomic classification.</title>
        <authorList>
            <person name="Goeker M."/>
        </authorList>
    </citation>
    <scope>NUCLEOTIDE SEQUENCE [LARGE SCALE GENOMIC DNA]</scope>
    <source>
        <strain evidence="1 2">DSM 45765</strain>
    </source>
</reference>
<dbReference type="RefSeq" id="WP_132875708.1">
    <property type="nucleotide sequence ID" value="NZ_SLXQ01000001.1"/>
</dbReference>
<sequence length="74" mass="8258">MLKPPLHKGVWCTVAQHRHVVMETRHGEHGETYSVTACGWLVQASAIDFRLADPPLCLPCHVLAQRGWVSDPSE</sequence>
<comment type="caution">
    <text evidence="1">The sequence shown here is derived from an EMBL/GenBank/DDBJ whole genome shotgun (WGS) entry which is preliminary data.</text>
</comment>
<evidence type="ECO:0000313" key="2">
    <source>
        <dbReference type="Proteomes" id="UP000294911"/>
    </source>
</evidence>
<dbReference type="AlphaFoldDB" id="A0A4R2R329"/>
<accession>A0A4R2R329</accession>
<organism evidence="1 2">
    <name type="scientific">Tamaricihabitans halophyticus</name>
    <dbReference type="NCBI Taxonomy" id="1262583"/>
    <lineage>
        <taxon>Bacteria</taxon>
        <taxon>Bacillati</taxon>
        <taxon>Actinomycetota</taxon>
        <taxon>Actinomycetes</taxon>
        <taxon>Pseudonocardiales</taxon>
        <taxon>Pseudonocardiaceae</taxon>
        <taxon>Tamaricihabitans</taxon>
    </lineage>
</organism>
<dbReference type="Proteomes" id="UP000294911">
    <property type="component" value="Unassembled WGS sequence"/>
</dbReference>
<keyword evidence="2" id="KW-1185">Reference proteome</keyword>
<dbReference type="EMBL" id="SLXQ01000001">
    <property type="protein sequence ID" value="TCP57200.1"/>
    <property type="molecule type" value="Genomic_DNA"/>
</dbReference>
<protein>
    <submittedName>
        <fullName evidence="1">Uncharacterized protein</fullName>
    </submittedName>
</protein>
<dbReference type="OrthoDB" id="3700728at2"/>
<evidence type="ECO:0000313" key="1">
    <source>
        <dbReference type="EMBL" id="TCP57200.1"/>
    </source>
</evidence>
<name>A0A4R2R329_9PSEU</name>